<evidence type="ECO:0000313" key="2">
    <source>
        <dbReference type="EMBL" id="MBB6357078.1"/>
    </source>
</evidence>
<accession>A0A7X0FC93</accession>
<dbReference type="AlphaFoldDB" id="A0A7X0FC93"/>
<comment type="caution">
    <text evidence="2">The sequence shown here is derived from an EMBL/GenBank/DDBJ whole genome shotgun (WGS) entry which is preliminary data.</text>
</comment>
<organism evidence="2 3">
    <name type="scientific">Aminobacter aganoensis</name>
    <dbReference type="NCBI Taxonomy" id="83264"/>
    <lineage>
        <taxon>Bacteria</taxon>
        <taxon>Pseudomonadati</taxon>
        <taxon>Pseudomonadota</taxon>
        <taxon>Alphaproteobacteria</taxon>
        <taxon>Hyphomicrobiales</taxon>
        <taxon>Phyllobacteriaceae</taxon>
        <taxon>Aminobacter</taxon>
    </lineage>
</organism>
<sequence length="56" mass="5877">MIEHISTTPFGRRSLSLAMVAGQLVADSCAPGASANKWQVFRAVCEAKGLLGASDR</sequence>
<evidence type="ECO:0000259" key="1">
    <source>
        <dbReference type="Pfam" id="PF03428"/>
    </source>
</evidence>
<protein>
    <recommendedName>
        <fullName evidence="1">Plasmid replication protein C N-terminal domain-containing protein</fullName>
    </recommendedName>
</protein>
<reference evidence="2 3" key="1">
    <citation type="submission" date="2020-08" db="EMBL/GenBank/DDBJ databases">
        <title>Genomic Encyclopedia of Type Strains, Phase IV (KMG-IV): sequencing the most valuable type-strain genomes for metagenomic binning, comparative biology and taxonomic classification.</title>
        <authorList>
            <person name="Goeker M."/>
        </authorList>
    </citation>
    <scope>NUCLEOTIDE SEQUENCE [LARGE SCALE GENOMIC DNA]</scope>
    <source>
        <strain evidence="2 3">DSM 7051</strain>
    </source>
</reference>
<feature type="non-terminal residue" evidence="2">
    <location>
        <position position="56"/>
    </location>
</feature>
<keyword evidence="3" id="KW-1185">Reference proteome</keyword>
<dbReference type="Proteomes" id="UP000536262">
    <property type="component" value="Unassembled WGS sequence"/>
</dbReference>
<gene>
    <name evidence="2" type="ORF">GGR00_004898</name>
</gene>
<dbReference type="InterPro" id="IPR005090">
    <property type="entry name" value="RepC_N"/>
</dbReference>
<proteinExistence type="predicted"/>
<dbReference type="EMBL" id="JACHOU010000020">
    <property type="protein sequence ID" value="MBB6357078.1"/>
    <property type="molecule type" value="Genomic_DNA"/>
</dbReference>
<feature type="domain" description="Plasmid replication protein C N-terminal" evidence="1">
    <location>
        <begin position="13"/>
        <end position="56"/>
    </location>
</feature>
<evidence type="ECO:0000313" key="3">
    <source>
        <dbReference type="Proteomes" id="UP000536262"/>
    </source>
</evidence>
<dbReference type="Pfam" id="PF03428">
    <property type="entry name" value="RP-C"/>
    <property type="match status" value="1"/>
</dbReference>
<name>A0A7X0FC93_9HYPH</name>